<reference evidence="1" key="1">
    <citation type="submission" date="2022-07" db="EMBL/GenBank/DDBJ databases">
        <title>Genome Sequence of Agrocybe chaxingu.</title>
        <authorList>
            <person name="Buettner E."/>
        </authorList>
    </citation>
    <scope>NUCLEOTIDE SEQUENCE</scope>
    <source>
        <strain evidence="1">MP-N11</strain>
    </source>
</reference>
<evidence type="ECO:0000313" key="1">
    <source>
        <dbReference type="EMBL" id="KAJ3505711.1"/>
    </source>
</evidence>
<comment type="caution">
    <text evidence="1">The sequence shown here is derived from an EMBL/GenBank/DDBJ whole genome shotgun (WGS) entry which is preliminary data.</text>
</comment>
<name>A0A9W8JWN7_9AGAR</name>
<evidence type="ECO:0000313" key="2">
    <source>
        <dbReference type="Proteomes" id="UP001148786"/>
    </source>
</evidence>
<dbReference type="Gene3D" id="2.60.120.10">
    <property type="entry name" value="Jelly Rolls"/>
    <property type="match status" value="1"/>
</dbReference>
<keyword evidence="2" id="KW-1185">Reference proteome</keyword>
<proteinExistence type="predicted"/>
<dbReference type="InterPro" id="IPR011051">
    <property type="entry name" value="RmlC_Cupin_sf"/>
</dbReference>
<sequence length="160" mass="18337">MSNDELPLSIMAAKNAVMRFLRNEEYLTRVEIMVGGKYDTEDGLFVPPHWHPLHDEVFRVIKGRIEVKIGPTTRIYTPEDGEIVIPRRTVHSIRSSKGEHIIMEERTEPMDDEKELFFRNMLESGGLPTSVLQAAVVAYNCDVCPVFPWHILWLESAVST</sequence>
<dbReference type="OrthoDB" id="504210at2759"/>
<dbReference type="Proteomes" id="UP001148786">
    <property type="component" value="Unassembled WGS sequence"/>
</dbReference>
<dbReference type="InterPro" id="IPR014710">
    <property type="entry name" value="RmlC-like_jellyroll"/>
</dbReference>
<gene>
    <name evidence="1" type="ORF">NLJ89_g7279</name>
</gene>
<dbReference type="EMBL" id="JANKHO010000852">
    <property type="protein sequence ID" value="KAJ3505711.1"/>
    <property type="molecule type" value="Genomic_DNA"/>
</dbReference>
<dbReference type="SUPFAM" id="SSF51182">
    <property type="entry name" value="RmlC-like cupins"/>
    <property type="match status" value="1"/>
</dbReference>
<organism evidence="1 2">
    <name type="scientific">Agrocybe chaxingu</name>
    <dbReference type="NCBI Taxonomy" id="84603"/>
    <lineage>
        <taxon>Eukaryota</taxon>
        <taxon>Fungi</taxon>
        <taxon>Dikarya</taxon>
        <taxon>Basidiomycota</taxon>
        <taxon>Agaricomycotina</taxon>
        <taxon>Agaricomycetes</taxon>
        <taxon>Agaricomycetidae</taxon>
        <taxon>Agaricales</taxon>
        <taxon>Agaricineae</taxon>
        <taxon>Strophariaceae</taxon>
        <taxon>Agrocybe</taxon>
    </lineage>
</organism>
<protein>
    <submittedName>
        <fullName evidence="1">Uncharacterized protein</fullName>
    </submittedName>
</protein>
<dbReference type="AlphaFoldDB" id="A0A9W8JWN7"/>
<accession>A0A9W8JWN7</accession>